<dbReference type="Proteomes" id="UP000198817">
    <property type="component" value="Unassembled WGS sequence"/>
</dbReference>
<keyword evidence="2" id="KW-0238">DNA-binding</keyword>
<keyword evidence="7" id="KW-1185">Reference proteome</keyword>
<dbReference type="InterPro" id="IPR036390">
    <property type="entry name" value="WH_DNA-bd_sf"/>
</dbReference>
<dbReference type="InterPro" id="IPR012318">
    <property type="entry name" value="HTH_CRP"/>
</dbReference>
<sequence length="208" mass="24093">MQHTEALFRQNGQKKIFPKHSLLFQRDDPAEMLYYLVSGCVRAYFSYPDGTEKVICYVEDGNLVGEEVLKDSPRRIVDVDAVRNTVLYALPRGQIDRLCEEDSAFRSSLMKMMMQKIDLLTHWIYYSRFSTGEERLSCFLADQTDDSRTVSFTQTDIARVTGLSRISVGNILKNFESQGIIIRQYGKVYIKDQKKLQAMFEKQPDSKK</sequence>
<dbReference type="InterPro" id="IPR000595">
    <property type="entry name" value="cNMP-bd_dom"/>
</dbReference>
<dbReference type="SUPFAM" id="SSF51206">
    <property type="entry name" value="cAMP-binding domain-like"/>
    <property type="match status" value="1"/>
</dbReference>
<protein>
    <submittedName>
        <fullName evidence="6">Transcriptional regulator, Crp/Fnr family</fullName>
    </submittedName>
</protein>
<dbReference type="CDD" id="cd00038">
    <property type="entry name" value="CAP_ED"/>
    <property type="match status" value="1"/>
</dbReference>
<dbReference type="GO" id="GO:0003677">
    <property type="term" value="F:DNA binding"/>
    <property type="evidence" value="ECO:0007669"/>
    <property type="project" value="UniProtKB-KW"/>
</dbReference>
<feature type="domain" description="HTH crp-type" evidence="5">
    <location>
        <begin position="130"/>
        <end position="194"/>
    </location>
</feature>
<dbReference type="STRING" id="155865.SAMN05216515_10583"/>
<dbReference type="RefSeq" id="WP_090469440.1">
    <property type="nucleotide sequence ID" value="NZ_FOWF01000005.1"/>
</dbReference>
<proteinExistence type="predicted"/>
<dbReference type="SMART" id="SM00419">
    <property type="entry name" value="HTH_CRP"/>
    <property type="match status" value="1"/>
</dbReference>
<keyword evidence="1" id="KW-0805">Transcription regulation</keyword>
<dbReference type="GO" id="GO:0003700">
    <property type="term" value="F:DNA-binding transcription factor activity"/>
    <property type="evidence" value="ECO:0007669"/>
    <property type="project" value="TreeGrafter"/>
</dbReference>
<evidence type="ECO:0000259" key="5">
    <source>
        <dbReference type="PROSITE" id="PS51063"/>
    </source>
</evidence>
<dbReference type="PANTHER" id="PTHR24567">
    <property type="entry name" value="CRP FAMILY TRANSCRIPTIONAL REGULATORY PROTEIN"/>
    <property type="match status" value="1"/>
</dbReference>
<dbReference type="InterPro" id="IPR014710">
    <property type="entry name" value="RmlC-like_jellyroll"/>
</dbReference>
<evidence type="ECO:0000256" key="3">
    <source>
        <dbReference type="ARBA" id="ARBA00023163"/>
    </source>
</evidence>
<dbReference type="EMBL" id="FPBT01000001">
    <property type="protein sequence ID" value="SFU30635.1"/>
    <property type="molecule type" value="Genomic_DNA"/>
</dbReference>
<name>A0A1I7F3E2_9FIRM</name>
<evidence type="ECO:0000313" key="6">
    <source>
        <dbReference type="EMBL" id="SFU30635.1"/>
    </source>
</evidence>
<keyword evidence="3" id="KW-0804">Transcription</keyword>
<accession>A0A1I7F3E2</accession>
<evidence type="ECO:0000313" key="7">
    <source>
        <dbReference type="Proteomes" id="UP000198817"/>
    </source>
</evidence>
<dbReference type="InterPro" id="IPR018490">
    <property type="entry name" value="cNMP-bd_dom_sf"/>
</dbReference>
<evidence type="ECO:0000259" key="4">
    <source>
        <dbReference type="PROSITE" id="PS50042"/>
    </source>
</evidence>
<feature type="domain" description="Cyclic nucleotide-binding" evidence="4">
    <location>
        <begin position="17"/>
        <end position="116"/>
    </location>
</feature>
<dbReference type="SUPFAM" id="SSF46785">
    <property type="entry name" value="Winged helix' DNA-binding domain"/>
    <property type="match status" value="1"/>
</dbReference>
<gene>
    <name evidence="6" type="ORF">SAMN05216508_101229</name>
</gene>
<dbReference type="SMART" id="SM00100">
    <property type="entry name" value="cNMP"/>
    <property type="match status" value="1"/>
</dbReference>
<organism evidence="6 7">
    <name type="scientific">Eubacterium pyruvativorans</name>
    <dbReference type="NCBI Taxonomy" id="155865"/>
    <lineage>
        <taxon>Bacteria</taxon>
        <taxon>Bacillati</taxon>
        <taxon>Bacillota</taxon>
        <taxon>Clostridia</taxon>
        <taxon>Eubacteriales</taxon>
        <taxon>Eubacteriaceae</taxon>
        <taxon>Eubacterium</taxon>
    </lineage>
</organism>
<dbReference type="GO" id="GO:0005829">
    <property type="term" value="C:cytosol"/>
    <property type="evidence" value="ECO:0007669"/>
    <property type="project" value="TreeGrafter"/>
</dbReference>
<dbReference type="Pfam" id="PF13545">
    <property type="entry name" value="HTH_Crp_2"/>
    <property type="match status" value="1"/>
</dbReference>
<dbReference type="PROSITE" id="PS51063">
    <property type="entry name" value="HTH_CRP_2"/>
    <property type="match status" value="1"/>
</dbReference>
<dbReference type="PROSITE" id="PS50042">
    <property type="entry name" value="CNMP_BINDING_3"/>
    <property type="match status" value="1"/>
</dbReference>
<dbReference type="PANTHER" id="PTHR24567:SF26">
    <property type="entry name" value="REGULATORY PROTEIN YEIL"/>
    <property type="match status" value="1"/>
</dbReference>
<evidence type="ECO:0000256" key="1">
    <source>
        <dbReference type="ARBA" id="ARBA00023015"/>
    </source>
</evidence>
<dbReference type="Pfam" id="PF00027">
    <property type="entry name" value="cNMP_binding"/>
    <property type="match status" value="1"/>
</dbReference>
<dbReference type="AlphaFoldDB" id="A0A1I7F3E2"/>
<dbReference type="InterPro" id="IPR050397">
    <property type="entry name" value="Env_Response_Regulators"/>
</dbReference>
<dbReference type="OrthoDB" id="9810708at2"/>
<evidence type="ECO:0000256" key="2">
    <source>
        <dbReference type="ARBA" id="ARBA00023125"/>
    </source>
</evidence>
<dbReference type="Gene3D" id="2.60.120.10">
    <property type="entry name" value="Jelly Rolls"/>
    <property type="match status" value="1"/>
</dbReference>
<reference evidence="6 7" key="1">
    <citation type="submission" date="2016-10" db="EMBL/GenBank/DDBJ databases">
        <authorList>
            <person name="de Groot N.N."/>
        </authorList>
    </citation>
    <scope>NUCLEOTIDE SEQUENCE [LARGE SCALE GENOMIC DNA]</scope>
    <source>
        <strain evidence="6 7">KHGC13</strain>
    </source>
</reference>